<evidence type="ECO:0000313" key="7">
    <source>
        <dbReference type="EMBL" id="CAA3025475.1"/>
    </source>
</evidence>
<evidence type="ECO:0000313" key="8">
    <source>
        <dbReference type="Proteomes" id="UP000594638"/>
    </source>
</evidence>
<evidence type="ECO:0000256" key="2">
    <source>
        <dbReference type="ARBA" id="ARBA00007515"/>
    </source>
</evidence>
<dbReference type="InterPro" id="IPR055211">
    <property type="entry name" value="KH_PNO1_2nd"/>
</dbReference>
<dbReference type="AlphaFoldDB" id="A0A8S0V5W2"/>
<dbReference type="PANTHER" id="PTHR12826:SF13">
    <property type="entry name" value="RNA-BINDING PROTEIN PNO1"/>
    <property type="match status" value="1"/>
</dbReference>
<dbReference type="OrthoDB" id="1932641at2759"/>
<name>A0A8S0V5W2_OLEEU</name>
<organism evidence="7 8">
    <name type="scientific">Olea europaea subsp. europaea</name>
    <dbReference type="NCBI Taxonomy" id="158383"/>
    <lineage>
        <taxon>Eukaryota</taxon>
        <taxon>Viridiplantae</taxon>
        <taxon>Streptophyta</taxon>
        <taxon>Embryophyta</taxon>
        <taxon>Tracheophyta</taxon>
        <taxon>Spermatophyta</taxon>
        <taxon>Magnoliopsida</taxon>
        <taxon>eudicotyledons</taxon>
        <taxon>Gunneridae</taxon>
        <taxon>Pentapetalae</taxon>
        <taxon>asterids</taxon>
        <taxon>lamiids</taxon>
        <taxon>Lamiales</taxon>
        <taxon>Oleaceae</taxon>
        <taxon>Oleeae</taxon>
        <taxon>Olea</taxon>
    </lineage>
</organism>
<dbReference type="GO" id="GO:0003723">
    <property type="term" value="F:RNA binding"/>
    <property type="evidence" value="ECO:0007669"/>
    <property type="project" value="UniProtKB-KW"/>
</dbReference>
<dbReference type="Pfam" id="PF22891">
    <property type="entry name" value="KH_PNO1_2nd"/>
    <property type="match status" value="1"/>
</dbReference>
<dbReference type="CDD" id="cd22391">
    <property type="entry name" value="KH-I_PNO1_rpt1"/>
    <property type="match status" value="1"/>
</dbReference>
<dbReference type="InterPro" id="IPR036612">
    <property type="entry name" value="KH_dom_type_1_sf"/>
</dbReference>
<dbReference type="Gene3D" id="3.30.1370.10">
    <property type="entry name" value="K Homology domain, type 1"/>
    <property type="match status" value="1"/>
</dbReference>
<dbReference type="InterPro" id="IPR004087">
    <property type="entry name" value="KH_dom"/>
</dbReference>
<keyword evidence="3" id="KW-0694">RNA-binding</keyword>
<keyword evidence="8" id="KW-1185">Reference proteome</keyword>
<dbReference type="PANTHER" id="PTHR12826">
    <property type="entry name" value="RIBONUCLEASE Y"/>
    <property type="match status" value="1"/>
</dbReference>
<comment type="similarity">
    <text evidence="2">Belongs to the PNO1 family.</text>
</comment>
<dbReference type="SUPFAM" id="SSF54791">
    <property type="entry name" value="Eukaryotic type KH-domain (KH-domain type I)"/>
    <property type="match status" value="1"/>
</dbReference>
<dbReference type="Proteomes" id="UP000594638">
    <property type="component" value="Unassembled WGS sequence"/>
</dbReference>
<dbReference type="FunFam" id="3.30.1370.10:FF:000009">
    <property type="entry name" value="RNA-binding protein PNO1"/>
    <property type="match status" value="1"/>
</dbReference>
<reference evidence="7 8" key="1">
    <citation type="submission" date="2019-12" db="EMBL/GenBank/DDBJ databases">
        <authorList>
            <person name="Alioto T."/>
            <person name="Alioto T."/>
            <person name="Gomez Garrido J."/>
        </authorList>
    </citation>
    <scope>NUCLEOTIDE SEQUENCE [LARGE SCALE GENOMIC DNA]</scope>
</reference>
<comment type="caution">
    <text evidence="7">The sequence shown here is derived from an EMBL/GenBank/DDBJ whole genome shotgun (WGS) entry which is preliminary data.</text>
</comment>
<dbReference type="InterPro" id="IPR055212">
    <property type="entry name" value="KH-I_PNO1_first"/>
</dbReference>
<dbReference type="Gramene" id="OE9A083575T1">
    <property type="protein sequence ID" value="OE9A083575C1"/>
    <property type="gene ID" value="OE9A083575"/>
</dbReference>
<dbReference type="GO" id="GO:0005730">
    <property type="term" value="C:nucleolus"/>
    <property type="evidence" value="ECO:0007669"/>
    <property type="project" value="UniProtKB-SubCell"/>
</dbReference>
<evidence type="ECO:0000256" key="4">
    <source>
        <dbReference type="ARBA" id="ARBA00023242"/>
    </source>
</evidence>
<evidence type="ECO:0000256" key="3">
    <source>
        <dbReference type="ARBA" id="ARBA00022884"/>
    </source>
</evidence>
<keyword evidence="5" id="KW-1133">Transmembrane helix</keyword>
<dbReference type="CDD" id="cd22392">
    <property type="entry name" value="KH-I_PNO1_rpt2"/>
    <property type="match status" value="1"/>
</dbReference>
<evidence type="ECO:0000259" key="6">
    <source>
        <dbReference type="SMART" id="SM00322"/>
    </source>
</evidence>
<proteinExistence type="inferred from homology"/>
<comment type="subcellular location">
    <subcellularLocation>
        <location evidence="1">Nucleus</location>
        <location evidence="1">Nucleolus</location>
    </subcellularLocation>
</comment>
<protein>
    <submittedName>
        <fullName evidence="7">RNA-binding pno1-like isoform X1</fullName>
    </submittedName>
</protein>
<gene>
    <name evidence="7" type="ORF">OLEA9_A083575</name>
</gene>
<keyword evidence="4" id="KW-0539">Nucleus</keyword>
<accession>A0A8S0V5W2</accession>
<dbReference type="SMART" id="SM00322">
    <property type="entry name" value="KH"/>
    <property type="match status" value="1"/>
</dbReference>
<sequence>MHHRRGDSPILQQPGRAGPNISPYLEAAFFFLHASVNPSSLQRSSKRRVYNKSLPLNCISERYKFNVFLVYFVLFLYFFSIFIKMSSATVNGGATAAGMDIEAASVQPPPPAASNTVPFAQKPNFKPLKAHEISDGQIQFRKVAVPPHRYTPLKKAWMEIYTPVYEHMKIDIRMNLKARRVELKTRQDTPDVSNLQKCADFVHAFMLGFDVIDAVALLRLDELYVESFEIKDVKTLRGEHLSRAIGRLSGKGGKTKFAIENATKTRIVIADTKIHILGSFSNIKVARDSLCSLILGSPAGKVYSKLRAVSARLAERF</sequence>
<keyword evidence="5" id="KW-0812">Transmembrane</keyword>
<evidence type="ECO:0000256" key="1">
    <source>
        <dbReference type="ARBA" id="ARBA00004604"/>
    </source>
</evidence>
<feature type="domain" description="K Homology" evidence="6">
    <location>
        <begin position="222"/>
        <end position="295"/>
    </location>
</feature>
<dbReference type="EMBL" id="CACTIH010009135">
    <property type="protein sequence ID" value="CAA3025475.1"/>
    <property type="molecule type" value="Genomic_DNA"/>
</dbReference>
<evidence type="ECO:0000256" key="5">
    <source>
        <dbReference type="SAM" id="Phobius"/>
    </source>
</evidence>
<feature type="transmembrane region" description="Helical" evidence="5">
    <location>
        <begin position="65"/>
        <end position="83"/>
    </location>
</feature>
<keyword evidence="5" id="KW-0472">Membrane</keyword>